<dbReference type="PROSITE" id="PS51044">
    <property type="entry name" value="ZF_SP_RING"/>
    <property type="match status" value="1"/>
</dbReference>
<feature type="domain" description="SP-RING-type" evidence="6">
    <location>
        <begin position="413"/>
        <end position="496"/>
    </location>
</feature>
<dbReference type="GO" id="GO:0008270">
    <property type="term" value="F:zinc ion binding"/>
    <property type="evidence" value="ECO:0007669"/>
    <property type="project" value="UniProtKB-KW"/>
</dbReference>
<dbReference type="GO" id="GO:0061665">
    <property type="term" value="F:SUMO ligase activity"/>
    <property type="evidence" value="ECO:0007669"/>
    <property type="project" value="TreeGrafter"/>
</dbReference>
<dbReference type="EMBL" id="CAJVPJ010003353">
    <property type="protein sequence ID" value="CAG8638819.1"/>
    <property type="molecule type" value="Genomic_DNA"/>
</dbReference>
<accession>A0A9N9GZY5</accession>
<dbReference type="OrthoDB" id="27975at2759"/>
<evidence type="ECO:0000256" key="5">
    <source>
        <dbReference type="SAM" id="MobiDB-lite"/>
    </source>
</evidence>
<evidence type="ECO:0000256" key="3">
    <source>
        <dbReference type="ARBA" id="ARBA00022833"/>
    </source>
</evidence>
<evidence type="ECO:0000256" key="4">
    <source>
        <dbReference type="PROSITE-ProRule" id="PRU00452"/>
    </source>
</evidence>
<proteinExistence type="predicted"/>
<keyword evidence="3" id="KW-0862">Zinc</keyword>
<name>A0A9N9GZY5_9GLOM</name>
<protein>
    <submittedName>
        <fullName evidence="7">2335_t:CDS:1</fullName>
    </submittedName>
</protein>
<dbReference type="Proteomes" id="UP000789572">
    <property type="component" value="Unassembled WGS sequence"/>
</dbReference>
<evidence type="ECO:0000259" key="6">
    <source>
        <dbReference type="PROSITE" id="PS51044"/>
    </source>
</evidence>
<keyword evidence="1" id="KW-0479">Metal-binding</keyword>
<sequence>GLKLELQKKQSYISACKELCDWLKDAKAYERPVLDGIYSCLEIISKRALAFGLQVGFQVTSVAAEHIERLRSIMGSKVDDVLRWRNELASKLSPASVARLSPLGGPMTPTFPKTLQGQNMSQLLQMSQTPQPTKSQASLPMLAQTSGGYSNVAGPIIPTRSGVPITNVQSTTSSAPSAQSSIVQTQGNYVNSVHRGSMNYTASVQQSTVPSSPSVKHDDCFREPGQDSNKHAALFCRPFEYAVKPQVLQHKAAVTPFTFTIMPNLFKRLYSPDKQYHITVNTPLSHLPLTYVLKSCKAASAIDDKCEWPDGLRVFLNRMEVKLEKKTKTPVPNRQGQFTYTGRDRPADLRPYLREGENLMCLEQTTCCCSYRFSVEILLRESEDLILHYVRRKHLSEQDGITNVDRLLSGGLDDDDIEVRQEVIKVSMKCPLSLLRIKEPVKGAKCRHVACFDLSSYLAVNRANQTWRCPDCHNKVYANDLRVDKFFMKLLKEVPDKVETVELGLNGTWKPVADATQGGDGEASSDEDETATGTRSRNSQAEVVVLADSDDEEAAPPPSRPQLAQTRSPSQSTSAQPSTPPSSGQSTQTPSRIPSWTDSPTRTQQATVMPMDVDPPFVSSVNRWSSSQSSSTKSPRLYYPTQGGTNYQL</sequence>
<feature type="compositionally biased region" description="Polar residues" evidence="5">
    <location>
        <begin position="592"/>
        <end position="607"/>
    </location>
</feature>
<feature type="compositionally biased region" description="Polar residues" evidence="5">
    <location>
        <begin position="531"/>
        <end position="541"/>
    </location>
</feature>
<reference evidence="7" key="1">
    <citation type="submission" date="2021-06" db="EMBL/GenBank/DDBJ databases">
        <authorList>
            <person name="Kallberg Y."/>
            <person name="Tangrot J."/>
            <person name="Rosling A."/>
        </authorList>
    </citation>
    <scope>NUCLEOTIDE SEQUENCE</scope>
    <source>
        <strain evidence="7">IA702</strain>
    </source>
</reference>
<feature type="compositionally biased region" description="Low complexity" evidence="5">
    <location>
        <begin position="619"/>
        <end position="634"/>
    </location>
</feature>
<feature type="non-terminal residue" evidence="7">
    <location>
        <position position="1"/>
    </location>
</feature>
<dbReference type="SUPFAM" id="SSF57850">
    <property type="entry name" value="RING/U-box"/>
    <property type="match status" value="1"/>
</dbReference>
<evidence type="ECO:0000256" key="2">
    <source>
        <dbReference type="ARBA" id="ARBA00022771"/>
    </source>
</evidence>
<dbReference type="Pfam" id="PF25527">
    <property type="entry name" value="GBD-like_ZMIZ1_ZMIZ2"/>
    <property type="match status" value="1"/>
</dbReference>
<dbReference type="PANTHER" id="PTHR10782">
    <property type="entry name" value="ZINC FINGER MIZ DOMAIN-CONTAINING PROTEIN"/>
    <property type="match status" value="1"/>
</dbReference>
<comment type="caution">
    <text evidence="7">The sequence shown here is derived from an EMBL/GenBank/DDBJ whole genome shotgun (WGS) entry which is preliminary data.</text>
</comment>
<organism evidence="7 8">
    <name type="scientific">Paraglomus occultum</name>
    <dbReference type="NCBI Taxonomy" id="144539"/>
    <lineage>
        <taxon>Eukaryota</taxon>
        <taxon>Fungi</taxon>
        <taxon>Fungi incertae sedis</taxon>
        <taxon>Mucoromycota</taxon>
        <taxon>Glomeromycotina</taxon>
        <taxon>Glomeromycetes</taxon>
        <taxon>Paraglomerales</taxon>
        <taxon>Paraglomeraceae</taxon>
        <taxon>Paraglomus</taxon>
    </lineage>
</organism>
<dbReference type="GO" id="GO:0000785">
    <property type="term" value="C:chromatin"/>
    <property type="evidence" value="ECO:0007669"/>
    <property type="project" value="TreeGrafter"/>
</dbReference>
<evidence type="ECO:0000313" key="8">
    <source>
        <dbReference type="Proteomes" id="UP000789572"/>
    </source>
</evidence>
<dbReference type="InterPro" id="IPR013083">
    <property type="entry name" value="Znf_RING/FYVE/PHD"/>
</dbReference>
<evidence type="ECO:0000313" key="7">
    <source>
        <dbReference type="EMBL" id="CAG8638819.1"/>
    </source>
</evidence>
<dbReference type="AlphaFoldDB" id="A0A9N9GZY5"/>
<dbReference type="InterPro" id="IPR004181">
    <property type="entry name" value="Znf_MIZ"/>
</dbReference>
<feature type="compositionally biased region" description="Low complexity" evidence="5">
    <location>
        <begin position="565"/>
        <end position="591"/>
    </location>
</feature>
<feature type="region of interest" description="Disordered" evidence="5">
    <location>
        <begin position="510"/>
        <end position="649"/>
    </location>
</feature>
<dbReference type="Gene3D" id="3.30.40.10">
    <property type="entry name" value="Zinc/RING finger domain, C3HC4 (zinc finger)"/>
    <property type="match status" value="1"/>
</dbReference>
<keyword evidence="2 4" id="KW-0863">Zinc-finger</keyword>
<dbReference type="PANTHER" id="PTHR10782:SF4">
    <property type="entry name" value="TONALLI, ISOFORM E"/>
    <property type="match status" value="1"/>
</dbReference>
<dbReference type="GO" id="GO:0016925">
    <property type="term" value="P:protein sumoylation"/>
    <property type="evidence" value="ECO:0007669"/>
    <property type="project" value="TreeGrafter"/>
</dbReference>
<dbReference type="InterPro" id="IPR057847">
    <property type="entry name" value="ZMIZ1/ZMIZ2_GBD-like"/>
</dbReference>
<dbReference type="CDD" id="cd16650">
    <property type="entry name" value="SP-RING_PIAS-like"/>
    <property type="match status" value="1"/>
</dbReference>
<keyword evidence="8" id="KW-1185">Reference proteome</keyword>
<evidence type="ECO:0000256" key="1">
    <source>
        <dbReference type="ARBA" id="ARBA00022723"/>
    </source>
</evidence>
<dbReference type="Pfam" id="PF02891">
    <property type="entry name" value="zf-MIZ"/>
    <property type="match status" value="1"/>
</dbReference>
<gene>
    <name evidence="7" type="ORF">POCULU_LOCUS9306</name>
</gene>